<feature type="region of interest" description="Disordered" evidence="1">
    <location>
        <begin position="1368"/>
        <end position="1433"/>
    </location>
</feature>
<feature type="compositionally biased region" description="Polar residues" evidence="1">
    <location>
        <begin position="1413"/>
        <end position="1426"/>
    </location>
</feature>
<dbReference type="Pfam" id="PF14776">
    <property type="entry name" value="UNC-79"/>
    <property type="match status" value="2"/>
</dbReference>
<dbReference type="WBParaSite" id="MCU_002006-RD">
    <property type="protein sequence ID" value="MCU_002006-RD"/>
    <property type="gene ID" value="MCU_002006"/>
</dbReference>
<accession>A0A5K3EQU8</accession>
<feature type="compositionally biased region" description="Acidic residues" evidence="1">
    <location>
        <begin position="547"/>
        <end position="586"/>
    </location>
</feature>
<feature type="compositionally biased region" description="Polar residues" evidence="1">
    <location>
        <begin position="1393"/>
        <end position="1403"/>
    </location>
</feature>
<sequence>MKMTMDAQIAVKHGNKPPPLYVCLDCADALNRRDVDQLVDILLPSRQMSMVCESKTCRSKNNTAILTCYSVECAFLNGNRPIRFCETCHLIRHSSQAYETGTPGKDSSFTEHIYQTQIPDIWVSGLDLQPMMLESIITLIRETMPRWRQLLLGLPSEAGGGGRMAGIERSVSGGPSAPGGPPQLPTATGPASSASDFLMAGAAGSVPLTPGILSASQSPLNPTLSSDGASLGREGTVQIKPVFQSYGRFAVGPNGESELTLEGRYDDEDHKILAVYGAMLVGEKCRPGDKINLDILTRITAGIFNWFLDTAYTNEATSYYYAPAPPKNHHELGELIERLKSEYILKWIQEVQHMHPEVVLAVLLPHPVEVARVGSCWDTFCGKTAVVKQGLSRISSLIPYDVMTFETWDYIMPYWLESIRTEVKPDEYRELEVLLKKVFDATAGPFPFLPAKVYHFASERFLDATVPVQDQVLSWLEILTAVEVAIPVKELFTMFRSGVSAFHKAGVLSDTICLEECHSLQRQSTWFGDDNEYDLENFAFSNADSFASDDGDGGGGVDSEDGDTNLLDEMEEECEDNDDEEEEEAGDGLQSPSQPEEVGDADEFEAVATSAVDADDSAGLLAPGTKSATDKQSRKKSSSRDAIRFFLGEKKGLKESVNRKVSEELNQLAEGVKRSSEGKTRPALPNMVVSNAKRQSRRFSMLSRRKLRANFWTDKTTVVYRSTRCLGQMLHLVIKQLKLTDPFGHAGFTQEAPQLVLALLSDMLHLTWMPAGLRGEGSRLPRNRAPAGGHGSSSSSCLGHCTAPAPVANCQNPPAAGGAGGSLAALFSATQSTAGQVDDDFCAYCQDVCWWFEMASQLCCHIAPASPPALPKLELSATAIGAFLIPPAFPKWCTGLAASEIARRTEVKNLGFVSDDHSQPPTAMDTDSTEPSEADLQSFPPTLRFIYQLLRCLMGKWGCAGVSYVPKPQTSGEDSDGTQVVYEGRTPRDPVVLRHLLECLNYLVRVGNALQNILNAAARAAEISAASASVAAGQDAPRLARPSGVPANAGASLGVQASFVLYMVEHCMIPSLWNLLTAEYSHLASWVVPLLLQTLTVPGMANVFWHLIEQECTHVDWKVRFDCMEKIYSLLRQLDVAVVSGFHNGPASKGLTIGRLAASSTVSNSGAGSGGGLAARAGRRVGAFKGHNANANSASNASGGYGSNLLWGGGYSRGMDGATNGALGPIHPFVINAIAHLFSRLIGSLDDYSSVVAQRTSYHLNGLDDNALSCCIQCLEYHFDTIASDRTVVLQRMQQLSSALPNRQIFTWDFFIDRFGILSIGAQISGKTNPDIDSVTDLNNMNKRGDAFQQQFNRAVFAASGAGMLPSVSSQTRYHKEDDKRHENAEVTKTSESKVQPQNSSLKHTGEHDVGRTSHSAEPQNHTPVNENRRPRPSVIKLHGFFPGGPGSAEFMDSANKFLSSLQLKLDQEGSDRATLHLWVQLLLRFMAVVDMDSGGQGNKTRRGVSTDEIRDKKALSKVQRHLALLLGYADQAFNIPPYKLRC</sequence>
<feature type="region of interest" description="Disordered" evidence="1">
    <location>
        <begin position="912"/>
        <end position="934"/>
    </location>
</feature>
<dbReference type="InterPro" id="IPR024855">
    <property type="entry name" value="UNC79"/>
</dbReference>
<reference evidence="2" key="1">
    <citation type="submission" date="2019-11" db="UniProtKB">
        <authorList>
            <consortium name="WormBaseParasite"/>
        </authorList>
    </citation>
    <scope>IDENTIFICATION</scope>
</reference>
<name>A0A5K3EQU8_MESCO</name>
<dbReference type="PANTHER" id="PTHR21696">
    <property type="entry name" value="PROTEIN UNC-79 HOMOLOG"/>
    <property type="match status" value="1"/>
</dbReference>
<evidence type="ECO:0000256" key="1">
    <source>
        <dbReference type="SAM" id="MobiDB-lite"/>
    </source>
</evidence>
<dbReference type="PANTHER" id="PTHR21696:SF2">
    <property type="entry name" value="PROTEIN UNC-79 HOMOLOG"/>
    <property type="match status" value="1"/>
</dbReference>
<evidence type="ECO:0000313" key="2">
    <source>
        <dbReference type="WBParaSite" id="MCU_002006-RD"/>
    </source>
</evidence>
<feature type="region of interest" description="Disordered" evidence="1">
    <location>
        <begin position="159"/>
        <end position="193"/>
    </location>
</feature>
<organism evidence="2">
    <name type="scientific">Mesocestoides corti</name>
    <name type="common">Flatworm</name>
    <dbReference type="NCBI Taxonomy" id="53468"/>
    <lineage>
        <taxon>Eukaryota</taxon>
        <taxon>Metazoa</taxon>
        <taxon>Spiralia</taxon>
        <taxon>Lophotrochozoa</taxon>
        <taxon>Platyhelminthes</taxon>
        <taxon>Cestoda</taxon>
        <taxon>Eucestoda</taxon>
        <taxon>Cyclophyllidea</taxon>
        <taxon>Mesocestoididae</taxon>
        <taxon>Mesocestoides</taxon>
    </lineage>
</organism>
<protein>
    <submittedName>
        <fullName evidence="2">Zf-AD domain-containing protein</fullName>
    </submittedName>
</protein>
<feature type="region of interest" description="Disordered" evidence="1">
    <location>
        <begin position="544"/>
        <end position="636"/>
    </location>
</feature>
<feature type="compositionally biased region" description="Basic and acidic residues" evidence="1">
    <location>
        <begin position="1374"/>
        <end position="1392"/>
    </location>
</feature>
<proteinExistence type="predicted"/>